<evidence type="ECO:0000313" key="3">
    <source>
        <dbReference type="Proteomes" id="UP001237642"/>
    </source>
</evidence>
<proteinExistence type="predicted"/>
<comment type="caution">
    <text evidence="2">The sequence shown here is derived from an EMBL/GenBank/DDBJ whole genome shotgun (WGS) entry which is preliminary data.</text>
</comment>
<feature type="region of interest" description="Disordered" evidence="1">
    <location>
        <begin position="99"/>
        <end position="120"/>
    </location>
</feature>
<dbReference type="Proteomes" id="UP001237642">
    <property type="component" value="Unassembled WGS sequence"/>
</dbReference>
<gene>
    <name evidence="2" type="ORF">POM88_019194</name>
</gene>
<evidence type="ECO:0000256" key="1">
    <source>
        <dbReference type="SAM" id="MobiDB-lite"/>
    </source>
</evidence>
<dbReference type="AlphaFoldDB" id="A0AAD8IUD1"/>
<reference evidence="2" key="2">
    <citation type="submission" date="2023-05" db="EMBL/GenBank/DDBJ databases">
        <authorList>
            <person name="Schelkunov M.I."/>
        </authorList>
    </citation>
    <scope>NUCLEOTIDE SEQUENCE</scope>
    <source>
        <strain evidence="2">Hsosn_3</strain>
        <tissue evidence="2">Leaf</tissue>
    </source>
</reference>
<protein>
    <submittedName>
        <fullName evidence="2">Uncharacterized protein</fullName>
    </submittedName>
</protein>
<name>A0AAD8IUD1_9APIA</name>
<reference evidence="2" key="1">
    <citation type="submission" date="2023-02" db="EMBL/GenBank/DDBJ databases">
        <title>Genome of toxic invasive species Heracleum sosnowskyi carries increased number of genes despite the absence of recent whole-genome duplications.</title>
        <authorList>
            <person name="Schelkunov M."/>
            <person name="Shtratnikova V."/>
            <person name="Makarenko M."/>
            <person name="Klepikova A."/>
            <person name="Omelchenko D."/>
            <person name="Novikova G."/>
            <person name="Obukhova E."/>
            <person name="Bogdanov V."/>
            <person name="Penin A."/>
            <person name="Logacheva M."/>
        </authorList>
    </citation>
    <scope>NUCLEOTIDE SEQUENCE</scope>
    <source>
        <strain evidence="2">Hsosn_3</strain>
        <tissue evidence="2">Leaf</tissue>
    </source>
</reference>
<keyword evidence="3" id="KW-1185">Reference proteome</keyword>
<sequence>MLTISSKLIPSFCTLSVAIIQSVFFFGVTRSEFDLLPSINSDSANEFAPTSIQTHKNKFSVHGKNIIIKENVYVQELPKEHIAVATSVHTPIMDQKLIAGPVETTRRRRDQSAPSPTIGH</sequence>
<organism evidence="2 3">
    <name type="scientific">Heracleum sosnowskyi</name>
    <dbReference type="NCBI Taxonomy" id="360622"/>
    <lineage>
        <taxon>Eukaryota</taxon>
        <taxon>Viridiplantae</taxon>
        <taxon>Streptophyta</taxon>
        <taxon>Embryophyta</taxon>
        <taxon>Tracheophyta</taxon>
        <taxon>Spermatophyta</taxon>
        <taxon>Magnoliopsida</taxon>
        <taxon>eudicotyledons</taxon>
        <taxon>Gunneridae</taxon>
        <taxon>Pentapetalae</taxon>
        <taxon>asterids</taxon>
        <taxon>campanulids</taxon>
        <taxon>Apiales</taxon>
        <taxon>Apiaceae</taxon>
        <taxon>Apioideae</taxon>
        <taxon>apioid superclade</taxon>
        <taxon>Tordylieae</taxon>
        <taxon>Tordyliinae</taxon>
        <taxon>Heracleum</taxon>
    </lineage>
</organism>
<accession>A0AAD8IUD1</accession>
<dbReference type="EMBL" id="JAUIZM010000004">
    <property type="protein sequence ID" value="KAK1391016.1"/>
    <property type="molecule type" value="Genomic_DNA"/>
</dbReference>
<evidence type="ECO:0000313" key="2">
    <source>
        <dbReference type="EMBL" id="KAK1391016.1"/>
    </source>
</evidence>